<protein>
    <recommendedName>
        <fullName evidence="2">protein-tyrosine-phosphatase</fullName>
        <ecNumber evidence="2">3.1.3.48</ecNumber>
    </recommendedName>
</protein>
<feature type="active site" evidence="6">
    <location>
        <position position="14"/>
    </location>
</feature>
<dbReference type="InterPro" id="IPR050438">
    <property type="entry name" value="LMW_PTPase"/>
</dbReference>
<dbReference type="PANTHER" id="PTHR11717">
    <property type="entry name" value="LOW MOLECULAR WEIGHT PROTEIN TYROSINE PHOSPHATASE"/>
    <property type="match status" value="1"/>
</dbReference>
<evidence type="ECO:0000313" key="8">
    <source>
        <dbReference type="EMBL" id="POH36874.1"/>
    </source>
</evidence>
<dbReference type="EC" id="3.1.3.48" evidence="2"/>
<dbReference type="PRINTS" id="PR00719">
    <property type="entry name" value="LMWPTPASE"/>
</dbReference>
<gene>
    <name evidence="8" type="ORF">C2R26_05985</name>
</gene>
<proteinExistence type="inferred from homology"/>
<dbReference type="InterPro" id="IPR017867">
    <property type="entry name" value="Tyr_phospatase_low_mol_wt"/>
</dbReference>
<comment type="catalytic activity">
    <reaction evidence="5">
        <text>O-phospho-L-tyrosyl-[protein] + H2O = L-tyrosyl-[protein] + phosphate</text>
        <dbReference type="Rhea" id="RHEA:10684"/>
        <dbReference type="Rhea" id="RHEA-COMP:10136"/>
        <dbReference type="Rhea" id="RHEA-COMP:20101"/>
        <dbReference type="ChEBI" id="CHEBI:15377"/>
        <dbReference type="ChEBI" id="CHEBI:43474"/>
        <dbReference type="ChEBI" id="CHEBI:46858"/>
        <dbReference type="ChEBI" id="CHEBI:61978"/>
        <dbReference type="EC" id="3.1.3.48"/>
    </reaction>
</comment>
<keyword evidence="3" id="KW-0378">Hydrolase</keyword>
<dbReference type="SUPFAM" id="SSF52788">
    <property type="entry name" value="Phosphotyrosine protein phosphatases I"/>
    <property type="match status" value="1"/>
</dbReference>
<evidence type="ECO:0000256" key="1">
    <source>
        <dbReference type="ARBA" id="ARBA00011063"/>
    </source>
</evidence>
<dbReference type="AlphaFoldDB" id="A0A2P4R6H4"/>
<evidence type="ECO:0000256" key="5">
    <source>
        <dbReference type="ARBA" id="ARBA00051722"/>
    </source>
</evidence>
<dbReference type="Gene3D" id="3.40.50.2300">
    <property type="match status" value="1"/>
</dbReference>
<comment type="similarity">
    <text evidence="1">Belongs to the low molecular weight phosphotyrosine protein phosphatase family.</text>
</comment>
<dbReference type="PANTHER" id="PTHR11717:SF7">
    <property type="entry name" value="LOW MOLECULAR WEIGHT PHOSPHOTYROSINE PROTEIN PHOSPHATASE"/>
    <property type="match status" value="1"/>
</dbReference>
<dbReference type="EMBL" id="PPWZ01000039">
    <property type="protein sequence ID" value="POH36874.1"/>
    <property type="molecule type" value="Genomic_DNA"/>
</dbReference>
<dbReference type="InterPro" id="IPR023485">
    <property type="entry name" value="Ptyr_pPase"/>
</dbReference>
<feature type="domain" description="Phosphotyrosine protein phosphatase I" evidence="7">
    <location>
        <begin position="2"/>
        <end position="147"/>
    </location>
</feature>
<evidence type="ECO:0000256" key="3">
    <source>
        <dbReference type="ARBA" id="ARBA00022801"/>
    </source>
</evidence>
<evidence type="ECO:0000256" key="4">
    <source>
        <dbReference type="ARBA" id="ARBA00022912"/>
    </source>
</evidence>
<name>A0A2P4R6H4_9LACO</name>
<dbReference type="CDD" id="cd16343">
    <property type="entry name" value="LMWPTP"/>
    <property type="match status" value="1"/>
</dbReference>
<comment type="caution">
    <text evidence="8">The sequence shown here is derived from an EMBL/GenBank/DDBJ whole genome shotgun (WGS) entry which is preliminary data.</text>
</comment>
<sequence length="149" mass="16888">MKKIIFVCLGNICRSPMAEMIAHQLIAKEGLSDQIGVESRATSTYEIGNEPHPGAIAELKLRNVPIIQHQAKQITTLDFETADLIIGMDKQNIIDLRRMSPSGDQNKIHLAYESLNQDAEVQDPWYDHKFDRTYCQLAELIPAWVNKLT</sequence>
<keyword evidence="4" id="KW-0904">Protein phosphatase</keyword>
<evidence type="ECO:0000256" key="6">
    <source>
        <dbReference type="PIRSR" id="PIRSR617867-1"/>
    </source>
</evidence>
<dbReference type="SMART" id="SM00226">
    <property type="entry name" value="LMWPc"/>
    <property type="match status" value="1"/>
</dbReference>
<evidence type="ECO:0000259" key="7">
    <source>
        <dbReference type="SMART" id="SM00226"/>
    </source>
</evidence>
<dbReference type="InterPro" id="IPR036196">
    <property type="entry name" value="Ptyr_pPase_sf"/>
</dbReference>
<dbReference type="GO" id="GO:0004725">
    <property type="term" value="F:protein tyrosine phosphatase activity"/>
    <property type="evidence" value="ECO:0007669"/>
    <property type="project" value="UniProtKB-EC"/>
</dbReference>
<organism evidence="8">
    <name type="scientific">Companilactobacillus formosensis</name>
    <dbReference type="NCBI Taxonomy" id="1617889"/>
    <lineage>
        <taxon>Bacteria</taxon>
        <taxon>Bacillati</taxon>
        <taxon>Bacillota</taxon>
        <taxon>Bacilli</taxon>
        <taxon>Lactobacillales</taxon>
        <taxon>Lactobacillaceae</taxon>
        <taxon>Companilactobacillus</taxon>
    </lineage>
</organism>
<dbReference type="Pfam" id="PF01451">
    <property type="entry name" value="LMWPc"/>
    <property type="match status" value="1"/>
</dbReference>
<accession>A0A2P4R6H4</accession>
<evidence type="ECO:0000256" key="2">
    <source>
        <dbReference type="ARBA" id="ARBA00013064"/>
    </source>
</evidence>
<reference evidence="8" key="1">
    <citation type="submission" date="2018-01" db="EMBL/GenBank/DDBJ databases">
        <title>Genome sequnecing of Lactobacillus formosensis KACC 18721.</title>
        <authorList>
            <person name="Kim S.-J."/>
            <person name="Heo J."/>
        </authorList>
    </citation>
    <scope>NUCLEOTIDE SEQUENCE</scope>
    <source>
        <strain evidence="8">KACC 18721</strain>
    </source>
</reference>
<feature type="active site" description="Nucleophile" evidence="6">
    <location>
        <position position="8"/>
    </location>
</feature>
<feature type="active site" description="Proton donor" evidence="6">
    <location>
        <position position="123"/>
    </location>
</feature>